<keyword evidence="11 17" id="KW-0472">Membrane</keyword>
<comment type="similarity">
    <text evidence="2">In the C-terminal section; belongs to the ATPase delta chain family.</text>
</comment>
<name>A0A1X0DML6_9MYCO</name>
<comment type="subunit">
    <text evidence="16 17">F-type ATPases have 2 components, F(1) - the catalytic core - and F(0) - the membrane proton channel. F(1) has five subunits: alpha(3), beta(3), gamma(1), delta(1), epsilon(1). F(0) has three main subunits: a(1), b(2) and c(10-14). The alpha and beta chains form an alternating ring which encloses part of the gamma chain. F(1) is attached to F(0) by a central stalk formed by the gamma and epsilon chains, while a peripheral stalk is formed by the delta and b chains.</text>
</comment>
<keyword evidence="4 17" id="KW-0813">Transport</keyword>
<proteinExistence type="inferred from homology"/>
<dbReference type="InterPro" id="IPR028987">
    <property type="entry name" value="ATP_synth_B-like_membr_sf"/>
</dbReference>
<keyword evidence="18" id="KW-0139">CF(1)</keyword>
<evidence type="ECO:0000256" key="4">
    <source>
        <dbReference type="ARBA" id="ARBA00022448"/>
    </source>
</evidence>
<evidence type="ECO:0000256" key="16">
    <source>
        <dbReference type="ARBA" id="ARBA00025830"/>
    </source>
</evidence>
<evidence type="ECO:0000256" key="12">
    <source>
        <dbReference type="ARBA" id="ARBA00023268"/>
    </source>
</evidence>
<dbReference type="GO" id="GO:0046933">
    <property type="term" value="F:proton-transporting ATP synthase activity, rotational mechanism"/>
    <property type="evidence" value="ECO:0007669"/>
    <property type="project" value="UniProtKB-UniRule"/>
</dbReference>
<dbReference type="Pfam" id="PF00213">
    <property type="entry name" value="OSCP"/>
    <property type="match status" value="1"/>
</dbReference>
<evidence type="ECO:0000256" key="8">
    <source>
        <dbReference type="ARBA" id="ARBA00022781"/>
    </source>
</evidence>
<dbReference type="GO" id="GO:0005886">
    <property type="term" value="C:plasma membrane"/>
    <property type="evidence" value="ECO:0007669"/>
    <property type="project" value="UniProtKB-SubCell"/>
</dbReference>
<comment type="function">
    <text evidence="14">This fusion protein includes a component of the F(0) channel (subunit b) and of the F(1) subunit (subunit delta). Two copies of subunit b and one of delta together form the peripheral 'stator' stalk which links F(1) to F(0).</text>
</comment>
<dbReference type="RefSeq" id="WP_083029199.1">
    <property type="nucleotide sequence ID" value="NZ_AP022618.1"/>
</dbReference>
<evidence type="ECO:0000313" key="20">
    <source>
        <dbReference type="Proteomes" id="UP000192801"/>
    </source>
</evidence>
<comment type="function">
    <text evidence="17">Component of the F(0) channel, it forms part of the peripheral stalk, linking F(1) to F(0).</text>
</comment>
<keyword evidence="13 17" id="KW-0066">ATP synthesis</keyword>
<keyword evidence="8 17" id="KW-0375">Hydrogen ion transport</keyword>
<dbReference type="NCBIfam" id="NF009967">
    <property type="entry name" value="PRK13430.1"/>
    <property type="match status" value="1"/>
</dbReference>
<evidence type="ECO:0000256" key="14">
    <source>
        <dbReference type="ARBA" id="ARBA00024925"/>
    </source>
</evidence>
<accession>A0A1X0DML6</accession>
<dbReference type="Proteomes" id="UP000192801">
    <property type="component" value="Unassembled WGS sequence"/>
</dbReference>
<protein>
    <recommendedName>
        <fullName evidence="17 18">Multifunctional fusion protein</fullName>
    </recommendedName>
    <domain>
        <recommendedName>
            <fullName evidence="17">ATP synthase subunit b</fullName>
        </recommendedName>
        <alternativeName>
            <fullName evidence="17">ATP synthase F(0) sector subunit b</fullName>
        </alternativeName>
        <alternativeName>
            <fullName evidence="17">ATPase subunit I</fullName>
        </alternativeName>
        <alternativeName>
            <fullName evidence="17">F-type ATPase subunit b</fullName>
            <shortName evidence="17">F-ATPase subunit b</shortName>
        </alternativeName>
    </domain>
    <domain>
        <recommendedName>
            <fullName evidence="18">ATP synthase subunit delta</fullName>
        </recommendedName>
        <alternativeName>
            <fullName evidence="18">ATP synthase F(1) sector subunit delta</fullName>
        </alternativeName>
        <alternativeName>
            <fullName evidence="18">F-type ATPase subunit delta</fullName>
            <shortName evidence="18">F-ATPase subunit delta</shortName>
        </alternativeName>
    </domain>
</protein>
<comment type="function">
    <text evidence="15 17">F(1)F(0) ATP synthase produces ATP from ADP in the presence of a proton or sodium gradient. F-type ATPases consist of two structural domains, F(1) containing the extramembraneous catalytic core and F(0) containing the membrane proton channel, linked together by a central stalk and a peripheral stalk. During catalysis, ATP synthesis in the catalytic domain of F(1) is coupled via a rotary mechanism of the central stalk subunits to proton translocation.</text>
</comment>
<evidence type="ECO:0000256" key="11">
    <source>
        <dbReference type="ARBA" id="ARBA00023136"/>
    </source>
</evidence>
<dbReference type="CDD" id="cd06503">
    <property type="entry name" value="ATP-synt_Fo_b"/>
    <property type="match status" value="1"/>
</dbReference>
<evidence type="ECO:0000256" key="18">
    <source>
        <dbReference type="HAMAP-Rule" id="MF_01416"/>
    </source>
</evidence>
<comment type="function">
    <text evidence="18">This protein is part of the stalk that links CF(0) to CF(1). It either transmits conformational changes from CF(0) to CF(1) or is implicated in proton conduction.</text>
</comment>
<evidence type="ECO:0000256" key="17">
    <source>
        <dbReference type="HAMAP-Rule" id="MF_01398"/>
    </source>
</evidence>
<keyword evidence="9 17" id="KW-1133">Transmembrane helix</keyword>
<dbReference type="InterPro" id="IPR002146">
    <property type="entry name" value="ATP_synth_b/b'su_bac/chlpt"/>
</dbReference>
<keyword evidence="7 17" id="KW-0812">Transmembrane</keyword>
<dbReference type="Pfam" id="PF00430">
    <property type="entry name" value="ATP-synt_B"/>
    <property type="match status" value="1"/>
</dbReference>
<dbReference type="HAMAP" id="MF_01416">
    <property type="entry name" value="ATP_synth_delta_bact"/>
    <property type="match status" value="1"/>
</dbReference>
<evidence type="ECO:0000313" key="19">
    <source>
        <dbReference type="EMBL" id="ORA73628.1"/>
    </source>
</evidence>
<keyword evidence="12" id="KW-0511">Multifunctional enzyme</keyword>
<gene>
    <name evidence="18" type="primary">atpH</name>
    <name evidence="17" type="synonym">atpF</name>
    <name evidence="19" type="ORF">BST26_01670</name>
</gene>
<evidence type="ECO:0000256" key="10">
    <source>
        <dbReference type="ARBA" id="ARBA00023065"/>
    </source>
</evidence>
<evidence type="ECO:0000256" key="15">
    <source>
        <dbReference type="ARBA" id="ARBA00025198"/>
    </source>
</evidence>
<keyword evidence="20" id="KW-1185">Reference proteome</keyword>
<dbReference type="EMBL" id="MVHS01000003">
    <property type="protein sequence ID" value="ORA73628.1"/>
    <property type="molecule type" value="Genomic_DNA"/>
</dbReference>
<keyword evidence="10 17" id="KW-0406">Ion transport</keyword>
<keyword evidence="5 17" id="KW-1003">Cell membrane</keyword>
<evidence type="ECO:0000256" key="13">
    <source>
        <dbReference type="ARBA" id="ARBA00023310"/>
    </source>
</evidence>
<evidence type="ECO:0000256" key="2">
    <source>
        <dbReference type="ARBA" id="ARBA00010377"/>
    </source>
</evidence>
<dbReference type="PANTHER" id="PTHR11910">
    <property type="entry name" value="ATP SYNTHASE DELTA CHAIN"/>
    <property type="match status" value="1"/>
</dbReference>
<dbReference type="InterPro" id="IPR000711">
    <property type="entry name" value="ATPase_OSCP/dsu"/>
</dbReference>
<comment type="similarity">
    <text evidence="18">Belongs to the ATPase delta chain family.</text>
</comment>
<dbReference type="GO" id="GO:0045259">
    <property type="term" value="C:proton-transporting ATP synthase complex"/>
    <property type="evidence" value="ECO:0007669"/>
    <property type="project" value="UniProtKB-KW"/>
</dbReference>
<sequence length="454" mass="47867">MHYGILAETWSTFVGQLVGFALIAWLFIKYALPLLRGMVAKQQEAIRVALAESEAAAAKLANSDATSAKAVADAKVEGARMVEGAQADSVRIAEQLGEQAVADADRIKAQGVSQIESLRAQQIRALRSQLGADAVARAEEIVRAYVADPAALAGTVDRYLDELDAMAPAPATLGAADPLELRATSRAALAAVTAKFEAVSNTVGTDELRGLADELAAIAKLLRAEATLTKVLVSPADDAAAKTALVSRLFGSQLGPKPLELLQTAAAHRWSSDKDLAPAFAYLAQLALLVRAERLEAGERVENELFRFGRILDGSPELSQLLSDHGRALDGRIALLNDLLTRGGSVHEVTRELLEQIVDLLHGGRIDLEVNALAEVAVTRRGELVAEVKSAAPLTDAQSTRLGTILARIYGHPIALKSDVAPEVLGGLHITVADEVIDGAIASRLAAARLGLPD</sequence>
<keyword evidence="6 17" id="KW-0138">CF(0)</keyword>
<evidence type="ECO:0000256" key="1">
    <source>
        <dbReference type="ARBA" id="ARBA00004162"/>
    </source>
</evidence>
<dbReference type="NCBIfam" id="NF009961">
    <property type="entry name" value="PRK13428.1"/>
    <property type="match status" value="1"/>
</dbReference>
<evidence type="ECO:0000256" key="9">
    <source>
        <dbReference type="ARBA" id="ARBA00022989"/>
    </source>
</evidence>
<dbReference type="AlphaFoldDB" id="A0A1X0DML6"/>
<comment type="similarity">
    <text evidence="3">In the N-terminal section; belongs to the ATPase B chain family.</text>
</comment>
<evidence type="ECO:0000256" key="3">
    <source>
        <dbReference type="ARBA" id="ARBA00010811"/>
    </source>
</evidence>
<comment type="caution">
    <text evidence="19">The sequence shown here is derived from an EMBL/GenBank/DDBJ whole genome shotgun (WGS) entry which is preliminary data.</text>
</comment>
<dbReference type="STRING" id="444597.BST26_01670"/>
<dbReference type="OrthoDB" id="5242917at2"/>
<dbReference type="SUPFAM" id="SSF81573">
    <property type="entry name" value="F1F0 ATP synthase subunit B, membrane domain"/>
    <property type="match status" value="1"/>
</dbReference>
<evidence type="ECO:0000256" key="7">
    <source>
        <dbReference type="ARBA" id="ARBA00022692"/>
    </source>
</evidence>
<comment type="similarity">
    <text evidence="17">Belongs to the ATPase B chain family.</text>
</comment>
<evidence type="ECO:0000256" key="5">
    <source>
        <dbReference type="ARBA" id="ARBA00022475"/>
    </source>
</evidence>
<comment type="subcellular location">
    <subcellularLocation>
        <location evidence="18">Cell membrane</location>
        <topology evidence="18">Peripheral membrane protein</topology>
    </subcellularLocation>
    <subcellularLocation>
        <location evidence="1 17">Cell membrane</location>
        <topology evidence="1 17">Single-pass membrane protein</topology>
    </subcellularLocation>
</comment>
<evidence type="ECO:0000256" key="6">
    <source>
        <dbReference type="ARBA" id="ARBA00022547"/>
    </source>
</evidence>
<feature type="transmembrane region" description="Helical" evidence="17">
    <location>
        <begin position="12"/>
        <end position="32"/>
    </location>
</feature>
<reference evidence="19 20" key="1">
    <citation type="submission" date="2016-12" db="EMBL/GenBank/DDBJ databases">
        <title>The new phylogeny of genus Mycobacterium.</title>
        <authorList>
            <person name="Tortoli E."/>
            <person name="Trovato A."/>
            <person name="Cirillo D.M."/>
        </authorList>
    </citation>
    <scope>NUCLEOTIDE SEQUENCE [LARGE SCALE GENOMIC DNA]</scope>
    <source>
        <strain evidence="19 20">DSM 45130</strain>
    </source>
</reference>
<organism evidence="19 20">
    <name type="scientific">Mycolicibacterium insubricum</name>
    <dbReference type="NCBI Taxonomy" id="444597"/>
    <lineage>
        <taxon>Bacteria</taxon>
        <taxon>Bacillati</taxon>
        <taxon>Actinomycetota</taxon>
        <taxon>Actinomycetes</taxon>
        <taxon>Mycobacteriales</taxon>
        <taxon>Mycobacteriaceae</taxon>
        <taxon>Mycolicibacterium</taxon>
    </lineage>
</organism>
<dbReference type="HAMAP" id="MF_01398">
    <property type="entry name" value="ATP_synth_b_bprime"/>
    <property type="match status" value="1"/>
</dbReference>